<dbReference type="Proteomes" id="UP000579281">
    <property type="component" value="Unassembled WGS sequence"/>
</dbReference>
<dbReference type="GO" id="GO:0008483">
    <property type="term" value="F:transaminase activity"/>
    <property type="evidence" value="ECO:0007669"/>
    <property type="project" value="TreeGrafter"/>
</dbReference>
<dbReference type="SUPFAM" id="SSF53383">
    <property type="entry name" value="PLP-dependent transferases"/>
    <property type="match status" value="1"/>
</dbReference>
<dbReference type="EMBL" id="JACHEN010000009">
    <property type="protein sequence ID" value="MBB6215734.1"/>
    <property type="molecule type" value="Genomic_DNA"/>
</dbReference>
<dbReference type="PANTHER" id="PTHR30244">
    <property type="entry name" value="TRANSAMINASE"/>
    <property type="match status" value="1"/>
</dbReference>
<dbReference type="NCBIfam" id="TIGR03588">
    <property type="entry name" value="PseC"/>
    <property type="match status" value="1"/>
</dbReference>
<dbReference type="CDD" id="cd00616">
    <property type="entry name" value="AHBA_syn"/>
    <property type="match status" value="1"/>
</dbReference>
<dbReference type="InterPro" id="IPR000653">
    <property type="entry name" value="DegT/StrS_aminotransferase"/>
</dbReference>
<organism evidence="4 5">
    <name type="scientific">Anaerosolibacter carboniphilus</name>
    <dbReference type="NCBI Taxonomy" id="1417629"/>
    <lineage>
        <taxon>Bacteria</taxon>
        <taxon>Bacillati</taxon>
        <taxon>Bacillota</taxon>
        <taxon>Clostridia</taxon>
        <taxon>Peptostreptococcales</taxon>
        <taxon>Thermotaleaceae</taxon>
        <taxon>Anaerosolibacter</taxon>
    </lineage>
</organism>
<feature type="active site" description="Proton acceptor" evidence="1">
    <location>
        <position position="196"/>
    </location>
</feature>
<dbReference type="Gene3D" id="3.90.1150.10">
    <property type="entry name" value="Aspartate Aminotransferase, domain 1"/>
    <property type="match status" value="1"/>
</dbReference>
<dbReference type="GO" id="GO:0030170">
    <property type="term" value="F:pyridoxal phosphate binding"/>
    <property type="evidence" value="ECO:0007669"/>
    <property type="project" value="TreeGrafter"/>
</dbReference>
<dbReference type="InterPro" id="IPR015421">
    <property type="entry name" value="PyrdxlP-dep_Trfase_major"/>
</dbReference>
<feature type="modified residue" description="N6-(pyridoxal phosphate)lysine" evidence="2">
    <location>
        <position position="196"/>
    </location>
</feature>
<dbReference type="AlphaFoldDB" id="A0A841KPP1"/>
<protein>
    <submittedName>
        <fullName evidence="4">UDP-4-amino-4, 6-dideoxy-N-acetyl-beta-L-altrosamine transaminase</fullName>
    </submittedName>
</protein>
<gene>
    <name evidence="4" type="ORF">HNQ80_001823</name>
</gene>
<dbReference type="RefSeq" id="WP_184310284.1">
    <property type="nucleotide sequence ID" value="NZ_JACHEN010000009.1"/>
</dbReference>
<evidence type="ECO:0000256" key="3">
    <source>
        <dbReference type="RuleBase" id="RU004508"/>
    </source>
</evidence>
<evidence type="ECO:0000256" key="2">
    <source>
        <dbReference type="PIRSR" id="PIRSR000390-2"/>
    </source>
</evidence>
<dbReference type="GO" id="GO:0000271">
    <property type="term" value="P:polysaccharide biosynthetic process"/>
    <property type="evidence" value="ECO:0007669"/>
    <property type="project" value="TreeGrafter"/>
</dbReference>
<dbReference type="Gene3D" id="3.40.640.10">
    <property type="entry name" value="Type I PLP-dependent aspartate aminotransferase-like (Major domain)"/>
    <property type="match status" value="1"/>
</dbReference>
<comment type="caution">
    <text evidence="4">The sequence shown here is derived from an EMBL/GenBank/DDBJ whole genome shotgun (WGS) entry which is preliminary data.</text>
</comment>
<dbReference type="Pfam" id="PF01041">
    <property type="entry name" value="DegT_DnrJ_EryC1"/>
    <property type="match status" value="1"/>
</dbReference>
<proteinExistence type="inferred from homology"/>
<name>A0A841KPP1_9FIRM</name>
<keyword evidence="2 3" id="KW-0663">Pyridoxal phosphate</keyword>
<keyword evidence="5" id="KW-1185">Reference proteome</keyword>
<dbReference type="InterPro" id="IPR015424">
    <property type="entry name" value="PyrdxlP-dep_Trfase"/>
</dbReference>
<evidence type="ECO:0000256" key="1">
    <source>
        <dbReference type="PIRSR" id="PIRSR000390-1"/>
    </source>
</evidence>
<comment type="similarity">
    <text evidence="3">Belongs to the DegT/DnrJ/EryC1 family.</text>
</comment>
<dbReference type="PANTHER" id="PTHR30244:SF34">
    <property type="entry name" value="DTDP-4-AMINO-4,6-DIDEOXYGALACTOSE TRANSAMINASE"/>
    <property type="match status" value="1"/>
</dbReference>
<dbReference type="InterPro" id="IPR020026">
    <property type="entry name" value="PseC"/>
</dbReference>
<dbReference type="InterPro" id="IPR015422">
    <property type="entry name" value="PyrdxlP-dep_Trfase_small"/>
</dbReference>
<sequence length="400" mass="45429">MNKTLAIHGGKPVRETYLPYGKQWIDGNDINAVIATLRGDYLTTGPTIKEFEDKIADYVDAKYAVAVSNGTAALHAACFAAGIKEGDEVITTPITFAASANCALYQRAIPIFADIDPKTYNIDVCDVEKKITEKTKAIIPVDFTGQVVDLNPILKLAEKYHLTVIEDAAHALGTEYRGRKVGSISHMTTFSLHPVKHITTGEGGVITTNDEIFYRKLLLFRTHGITRNENLLENKEEGTWYYEQLALGYNYRITDIQCALGISQLERIDEFIKRRQEIVRKYNEAFAAIDGVIIPHQADFSNSSWHLYILQFELDKFKVDRKELYDALQAENIGVNVHYIPVYYHPYYQKLGYKKGLCPNAERLYERIITLPLFPNMKNKDVEDVINAVKKVLDYFRSVL</sequence>
<accession>A0A841KPP1</accession>
<evidence type="ECO:0000313" key="4">
    <source>
        <dbReference type="EMBL" id="MBB6215734.1"/>
    </source>
</evidence>
<evidence type="ECO:0000313" key="5">
    <source>
        <dbReference type="Proteomes" id="UP000579281"/>
    </source>
</evidence>
<reference evidence="4 5" key="1">
    <citation type="submission" date="2020-08" db="EMBL/GenBank/DDBJ databases">
        <title>Genomic Encyclopedia of Type Strains, Phase IV (KMG-IV): sequencing the most valuable type-strain genomes for metagenomic binning, comparative biology and taxonomic classification.</title>
        <authorList>
            <person name="Goeker M."/>
        </authorList>
    </citation>
    <scope>NUCLEOTIDE SEQUENCE [LARGE SCALE GENOMIC DNA]</scope>
    <source>
        <strain evidence="4 5">DSM 103526</strain>
    </source>
</reference>
<dbReference type="PIRSF" id="PIRSF000390">
    <property type="entry name" value="PLP_StrS"/>
    <property type="match status" value="1"/>
</dbReference>